<dbReference type="OrthoDB" id="2626501at2"/>
<dbReference type="EMBL" id="RBAH01000031">
    <property type="protein sequence ID" value="RKN70560.1"/>
    <property type="molecule type" value="Genomic_DNA"/>
</dbReference>
<dbReference type="RefSeq" id="WP_120751018.1">
    <property type="nucleotide sequence ID" value="NZ_RBAH01000031.1"/>
</dbReference>
<dbReference type="AlphaFoldDB" id="A0A3B0BCR6"/>
<proteinExistence type="predicted"/>
<evidence type="ECO:0000313" key="1">
    <source>
        <dbReference type="EMBL" id="RKN70560.1"/>
    </source>
</evidence>
<accession>A0A3B0BCR6</accession>
<evidence type="ECO:0000313" key="2">
    <source>
        <dbReference type="Proteomes" id="UP000282311"/>
    </source>
</evidence>
<organism evidence="1 2">
    <name type="scientific">Paenibacillus ginsengarvi</name>
    <dbReference type="NCBI Taxonomy" id="400777"/>
    <lineage>
        <taxon>Bacteria</taxon>
        <taxon>Bacillati</taxon>
        <taxon>Bacillota</taxon>
        <taxon>Bacilli</taxon>
        <taxon>Bacillales</taxon>
        <taxon>Paenibacillaceae</taxon>
        <taxon>Paenibacillus</taxon>
    </lineage>
</organism>
<gene>
    <name evidence="1" type="ORF">D7M11_30285</name>
</gene>
<comment type="caution">
    <text evidence="1">The sequence shown here is derived from an EMBL/GenBank/DDBJ whole genome shotgun (WGS) entry which is preliminary data.</text>
</comment>
<name>A0A3B0BCR6_9BACL</name>
<reference evidence="1 2" key="1">
    <citation type="journal article" date="2007" name="Int. J. Syst. Evol. Microbiol.">
        <title>Paenibacillus ginsengarvi sp. nov., isolated from soil from ginseng cultivation.</title>
        <authorList>
            <person name="Yoon M.H."/>
            <person name="Ten L.N."/>
            <person name="Im W.T."/>
        </authorList>
    </citation>
    <scope>NUCLEOTIDE SEQUENCE [LARGE SCALE GENOMIC DNA]</scope>
    <source>
        <strain evidence="1 2">KCTC 13059</strain>
    </source>
</reference>
<sequence>MNLTPQQQSVLLALTTEWQTPAQIADQLQVAPENLSDVNQSLKELLHEGLAQVNPVVFGLYRLTALGTHKKAEVCENQ</sequence>
<protein>
    <submittedName>
        <fullName evidence="1">MarR family transcriptional regulator</fullName>
    </submittedName>
</protein>
<keyword evidence="2" id="KW-1185">Reference proteome</keyword>
<dbReference type="Proteomes" id="UP000282311">
    <property type="component" value="Unassembled WGS sequence"/>
</dbReference>